<reference evidence="1 2" key="1">
    <citation type="journal article" date="2021" name="J. Hered.">
        <title>A chromosome-level genome assembly of the parasitoid wasp, Cotesia glomerata (Hymenoptera: Braconidae).</title>
        <authorList>
            <person name="Pinto B.J."/>
            <person name="Weis J.J."/>
            <person name="Gamble T."/>
            <person name="Ode P.J."/>
            <person name="Paul R."/>
            <person name="Zaspel J.M."/>
        </authorList>
    </citation>
    <scope>NUCLEOTIDE SEQUENCE [LARGE SCALE GENOMIC DNA]</scope>
    <source>
        <strain evidence="1">CgM1</strain>
    </source>
</reference>
<evidence type="ECO:0000313" key="2">
    <source>
        <dbReference type="Proteomes" id="UP000826195"/>
    </source>
</evidence>
<name>A0AAV7I0J7_COTGL</name>
<evidence type="ECO:0000313" key="1">
    <source>
        <dbReference type="EMBL" id="KAH0535834.1"/>
    </source>
</evidence>
<protein>
    <recommendedName>
        <fullName evidence="3">Secreted protein</fullName>
    </recommendedName>
</protein>
<gene>
    <name evidence="1" type="ORF">KQX54_019604</name>
</gene>
<keyword evidence="2" id="KW-1185">Reference proteome</keyword>
<proteinExistence type="predicted"/>
<sequence length="95" mass="10688">MRWMQRSHAPLQLPFLFGFNDYCLSCTHLVRILSTAHPLPYLPPNRPPVRTDRPPLVTCLILAIKRRGGYDILNSLSVCIRGDLNCGHFGAIGCN</sequence>
<accession>A0AAV7I0J7</accession>
<comment type="caution">
    <text evidence="1">The sequence shown here is derived from an EMBL/GenBank/DDBJ whole genome shotgun (WGS) entry which is preliminary data.</text>
</comment>
<dbReference type="Proteomes" id="UP000826195">
    <property type="component" value="Unassembled WGS sequence"/>
</dbReference>
<dbReference type="AlphaFoldDB" id="A0AAV7I0J7"/>
<organism evidence="1 2">
    <name type="scientific">Cotesia glomerata</name>
    <name type="common">Lepidopteran parasitic wasp</name>
    <name type="synonym">Apanteles glomeratus</name>
    <dbReference type="NCBI Taxonomy" id="32391"/>
    <lineage>
        <taxon>Eukaryota</taxon>
        <taxon>Metazoa</taxon>
        <taxon>Ecdysozoa</taxon>
        <taxon>Arthropoda</taxon>
        <taxon>Hexapoda</taxon>
        <taxon>Insecta</taxon>
        <taxon>Pterygota</taxon>
        <taxon>Neoptera</taxon>
        <taxon>Endopterygota</taxon>
        <taxon>Hymenoptera</taxon>
        <taxon>Apocrita</taxon>
        <taxon>Ichneumonoidea</taxon>
        <taxon>Braconidae</taxon>
        <taxon>Microgastrinae</taxon>
        <taxon>Cotesia</taxon>
    </lineage>
</organism>
<dbReference type="EMBL" id="JAHXZJ010002982">
    <property type="protein sequence ID" value="KAH0535834.1"/>
    <property type="molecule type" value="Genomic_DNA"/>
</dbReference>
<evidence type="ECO:0008006" key="3">
    <source>
        <dbReference type="Google" id="ProtNLM"/>
    </source>
</evidence>